<dbReference type="Proteomes" id="UP000007435">
    <property type="component" value="Chromosome"/>
</dbReference>
<sequence>MKQLRFLALALLAAWNFSCDKDSGKGEDITKEGELPNGTEISGDISKNTLLKKGNTYTLRGGVHVTNGATLTIEEGVTVKAITNSKTDFANTAYLLVEPGSKIHAVGTANAPIVFTSNAATPAPQDWGGIILCGKAPINPQGGTAPSEMGSGVVYGGNEPNDNSGTLKYVRVEYTGKKQDASKEHNGFTFEGVGNGTTLEYLAVYKGADDGIEFFGGTVNLKYAVVVGAQDDLFDWTYGWSGKGQYWVGIQGNDVADRGIEADNNGDNNALSPLSSPLLSNITLVGSTEAKTNDNPDAATDADKGKTIGLKLRAGTGGKMYNFVVYGFNHGVDIQHDITVDNALKDKLIFANSDLFGPNPFKSSLSSLVQSVFFKNAVTVGAGSKPSYMNGYIGTSTEGAVNPSTLDAYFTGGQFKGAVETGRNWVSEGTWARLQ</sequence>
<reference key="1">
    <citation type="submission" date="2010-11" db="EMBL/GenBank/DDBJ databases">
        <title>The complete genome of Leadbetterella byssophila DSM 17132.</title>
        <authorList>
            <consortium name="US DOE Joint Genome Institute (JGI-PGF)"/>
            <person name="Lucas S."/>
            <person name="Copeland A."/>
            <person name="Lapidus A."/>
            <person name="Glavina del Rio T."/>
            <person name="Dalin E."/>
            <person name="Tice H."/>
            <person name="Bruce D."/>
            <person name="Goodwin L."/>
            <person name="Pitluck S."/>
            <person name="Kyrpides N."/>
            <person name="Mavromatis K."/>
            <person name="Ivanova N."/>
            <person name="Teshima H."/>
            <person name="Brettin T."/>
            <person name="Detter J.C."/>
            <person name="Han C."/>
            <person name="Tapia R."/>
            <person name="Land M."/>
            <person name="Hauser L."/>
            <person name="Markowitz V."/>
            <person name="Cheng J.-F."/>
            <person name="Hugenholtz P."/>
            <person name="Woyke T."/>
            <person name="Wu D."/>
            <person name="Tindall B."/>
            <person name="Pomrenke H.G."/>
            <person name="Brambilla E."/>
            <person name="Klenk H.-P."/>
            <person name="Eisen J.A."/>
        </authorList>
    </citation>
    <scope>NUCLEOTIDE SEQUENCE [LARGE SCALE GENOMIC DNA]</scope>
    <source>
        <strain>DSM 17132</strain>
    </source>
</reference>
<accession>E4RVN8</accession>
<gene>
    <name evidence="1" type="ordered locus">Lbys_2260</name>
</gene>
<dbReference type="AlphaFoldDB" id="E4RVN8"/>
<name>E4RVN8_LEAB4</name>
<proteinExistence type="predicted"/>
<dbReference type="PANTHER" id="PTHR41339">
    <property type="entry name" value="LIPL48"/>
    <property type="match status" value="1"/>
</dbReference>
<dbReference type="STRING" id="649349.Lbys_2260"/>
<dbReference type="HOGENOM" id="CLU_034925_1_1_10"/>
<organism evidence="1 2">
    <name type="scientific">Leadbetterella byssophila (strain DSM 17132 / JCM 16389 / KACC 11308 / NBRC 106382 / 4M15)</name>
    <dbReference type="NCBI Taxonomy" id="649349"/>
    <lineage>
        <taxon>Bacteria</taxon>
        <taxon>Pseudomonadati</taxon>
        <taxon>Bacteroidota</taxon>
        <taxon>Cytophagia</taxon>
        <taxon>Cytophagales</taxon>
        <taxon>Leadbetterellaceae</taxon>
        <taxon>Leadbetterella</taxon>
    </lineage>
</organism>
<evidence type="ECO:0000313" key="1">
    <source>
        <dbReference type="EMBL" id="ADQ17937.1"/>
    </source>
</evidence>
<evidence type="ECO:0008006" key="3">
    <source>
        <dbReference type="Google" id="ProtNLM"/>
    </source>
</evidence>
<dbReference type="RefSeq" id="WP_013408978.1">
    <property type="nucleotide sequence ID" value="NC_014655.1"/>
</dbReference>
<reference evidence="1 2" key="2">
    <citation type="journal article" date="2011" name="Stand. Genomic Sci.">
        <title>Complete genome sequence of Leadbetterella byssophila type strain (4M15).</title>
        <authorList>
            <person name="Abt B."/>
            <person name="Teshima H."/>
            <person name="Lucas S."/>
            <person name="Lapidus A."/>
            <person name="Del Rio T.G."/>
            <person name="Nolan M."/>
            <person name="Tice H."/>
            <person name="Cheng J.F."/>
            <person name="Pitluck S."/>
            <person name="Liolios K."/>
            <person name="Pagani I."/>
            <person name="Ivanova N."/>
            <person name="Mavromatis K."/>
            <person name="Pati A."/>
            <person name="Tapia R."/>
            <person name="Han C."/>
            <person name="Goodwin L."/>
            <person name="Chen A."/>
            <person name="Palaniappan K."/>
            <person name="Land M."/>
            <person name="Hauser L."/>
            <person name="Chang Y.J."/>
            <person name="Jeffries C.D."/>
            <person name="Rohde M."/>
            <person name="Goker M."/>
            <person name="Tindall B.J."/>
            <person name="Detter J.C."/>
            <person name="Woyke T."/>
            <person name="Bristow J."/>
            <person name="Eisen J.A."/>
            <person name="Markowitz V."/>
            <person name="Hugenholtz P."/>
            <person name="Klenk H.P."/>
            <person name="Kyrpides N.C."/>
        </authorList>
    </citation>
    <scope>NUCLEOTIDE SEQUENCE [LARGE SCALE GENOMIC DNA]</scope>
    <source>
        <strain evidence="2">DSM 17132 / JCM 16389 / KACC 11308 / NBRC 106382 / 4M15</strain>
    </source>
</reference>
<dbReference type="KEGG" id="lby:Lbys_2260"/>
<protein>
    <recommendedName>
        <fullName evidence="3">T9SS C-terminal target domain-containing protein</fullName>
    </recommendedName>
</protein>
<keyword evidence="2" id="KW-1185">Reference proteome</keyword>
<dbReference type="PANTHER" id="PTHR41339:SF1">
    <property type="entry name" value="SECRETED PROTEIN"/>
    <property type="match status" value="1"/>
</dbReference>
<dbReference type="eggNOG" id="COG5492">
    <property type="taxonomic scope" value="Bacteria"/>
</dbReference>
<dbReference type="OrthoDB" id="1521716at2"/>
<evidence type="ECO:0000313" key="2">
    <source>
        <dbReference type="Proteomes" id="UP000007435"/>
    </source>
</evidence>
<dbReference type="EMBL" id="CP002305">
    <property type="protein sequence ID" value="ADQ17937.1"/>
    <property type="molecule type" value="Genomic_DNA"/>
</dbReference>